<dbReference type="InterPro" id="IPR036388">
    <property type="entry name" value="WH-like_DNA-bd_sf"/>
</dbReference>
<keyword evidence="5" id="KW-0472">Membrane</keyword>
<dbReference type="PROSITE" id="PS50931">
    <property type="entry name" value="HTH_LYSR"/>
    <property type="match status" value="1"/>
</dbReference>
<protein>
    <submittedName>
        <fullName evidence="7">LysR family transcriptional regulator</fullName>
    </submittedName>
</protein>
<comment type="similarity">
    <text evidence="1">Belongs to the LysR transcriptional regulatory family.</text>
</comment>
<dbReference type="Gene3D" id="3.40.190.10">
    <property type="entry name" value="Periplasmic binding protein-like II"/>
    <property type="match status" value="2"/>
</dbReference>
<gene>
    <name evidence="7" type="ORF">CEJ86_22145</name>
</gene>
<dbReference type="CDD" id="cd08414">
    <property type="entry name" value="PBP2_LTTR_aromatics_like"/>
    <property type="match status" value="1"/>
</dbReference>
<dbReference type="PANTHER" id="PTHR30346:SF17">
    <property type="entry name" value="LYSR FAMILY TRANSCRIPTIONAL REGULATOR"/>
    <property type="match status" value="1"/>
</dbReference>
<evidence type="ECO:0000256" key="2">
    <source>
        <dbReference type="ARBA" id="ARBA00023015"/>
    </source>
</evidence>
<evidence type="ECO:0000313" key="7">
    <source>
        <dbReference type="EMBL" id="PJR13440.1"/>
    </source>
</evidence>
<reference evidence="7 8" key="1">
    <citation type="submission" date="2017-06" db="EMBL/GenBank/DDBJ databases">
        <title>Ensifer strains isolated from leguminous trees and herbs display diverse denitrification phenotypes with some acting as strong N2O sinks.</title>
        <authorList>
            <person name="Woliy K."/>
            <person name="Mania D."/>
            <person name="Bakken L.R."/>
            <person name="Frostegard A."/>
        </authorList>
    </citation>
    <scope>NUCLEOTIDE SEQUENCE [LARGE SCALE GENOMIC DNA]</scope>
    <source>
        <strain evidence="7 8">AC50a</strain>
    </source>
</reference>
<dbReference type="SUPFAM" id="SSF53850">
    <property type="entry name" value="Periplasmic binding protein-like II"/>
    <property type="match status" value="1"/>
</dbReference>
<evidence type="ECO:0000256" key="1">
    <source>
        <dbReference type="ARBA" id="ARBA00009437"/>
    </source>
</evidence>
<keyword evidence="4" id="KW-0804">Transcription</keyword>
<evidence type="ECO:0000256" key="5">
    <source>
        <dbReference type="SAM" id="Phobius"/>
    </source>
</evidence>
<dbReference type="Pfam" id="PF03466">
    <property type="entry name" value="LysR_substrate"/>
    <property type="match status" value="1"/>
</dbReference>
<evidence type="ECO:0000256" key="3">
    <source>
        <dbReference type="ARBA" id="ARBA00023125"/>
    </source>
</evidence>
<dbReference type="EMBL" id="NJGD01000010">
    <property type="protein sequence ID" value="PJR13440.1"/>
    <property type="molecule type" value="Genomic_DNA"/>
</dbReference>
<evidence type="ECO:0000259" key="6">
    <source>
        <dbReference type="PROSITE" id="PS50931"/>
    </source>
</evidence>
<dbReference type="GO" id="GO:0003700">
    <property type="term" value="F:DNA-binding transcription factor activity"/>
    <property type="evidence" value="ECO:0007669"/>
    <property type="project" value="InterPro"/>
</dbReference>
<sequence length="294" mass="32466">MELRHLRYFVAVAEELHFARAAERLHITPPSLTQQIQALEAELAARLLHRTKRSVELTDAGRRFLDEARKTIRQAEHTEQVGKQAGRGELGRIEIGYMMSTACSGIIAKVVRKYHAEHPLVDIHLHRLETPQQLISISEGRLDIGFARPPDRYPIGLTGVQISRQPILIALPETHPLAATEKLMCQALADEHFIVPTVEAEVSFGGYVLAVATQGGFDPKISGRAPDYMTIISLVSAGLGIAAVPASFVNMRIPGVCYREVDVNHEARLALCYRKGDPAPAIKSFIQSVRKTMA</sequence>
<dbReference type="PANTHER" id="PTHR30346">
    <property type="entry name" value="TRANSCRIPTIONAL DUAL REGULATOR HCAR-RELATED"/>
    <property type="match status" value="1"/>
</dbReference>
<keyword evidence="2" id="KW-0805">Transcription regulation</keyword>
<keyword evidence="5" id="KW-0812">Transmembrane</keyword>
<keyword evidence="5" id="KW-1133">Transmembrane helix</keyword>
<name>A0A2J0YYT4_RHIML</name>
<dbReference type="FunFam" id="1.10.10.10:FF:000001">
    <property type="entry name" value="LysR family transcriptional regulator"/>
    <property type="match status" value="1"/>
</dbReference>
<feature type="domain" description="HTH lysR-type" evidence="6">
    <location>
        <begin position="1"/>
        <end position="58"/>
    </location>
</feature>
<dbReference type="AlphaFoldDB" id="A0A2J0YYT4"/>
<accession>A0A2J0YYT4</accession>
<evidence type="ECO:0000313" key="8">
    <source>
        <dbReference type="Proteomes" id="UP000231987"/>
    </source>
</evidence>
<dbReference type="SUPFAM" id="SSF46785">
    <property type="entry name" value="Winged helix' DNA-binding domain"/>
    <property type="match status" value="1"/>
</dbReference>
<dbReference type="PRINTS" id="PR00039">
    <property type="entry name" value="HTHLYSR"/>
</dbReference>
<dbReference type="Pfam" id="PF00126">
    <property type="entry name" value="HTH_1"/>
    <property type="match status" value="1"/>
</dbReference>
<dbReference type="InterPro" id="IPR005119">
    <property type="entry name" value="LysR_subst-bd"/>
</dbReference>
<dbReference type="InterPro" id="IPR036390">
    <property type="entry name" value="WH_DNA-bd_sf"/>
</dbReference>
<evidence type="ECO:0000256" key="4">
    <source>
        <dbReference type="ARBA" id="ARBA00023163"/>
    </source>
</evidence>
<dbReference type="Proteomes" id="UP000231987">
    <property type="component" value="Unassembled WGS sequence"/>
</dbReference>
<keyword evidence="3" id="KW-0238">DNA-binding</keyword>
<dbReference type="RefSeq" id="WP_100673418.1">
    <property type="nucleotide sequence ID" value="NZ_NJGD01000010.1"/>
</dbReference>
<dbReference type="Gene3D" id="1.10.10.10">
    <property type="entry name" value="Winged helix-like DNA-binding domain superfamily/Winged helix DNA-binding domain"/>
    <property type="match status" value="1"/>
</dbReference>
<dbReference type="GO" id="GO:0003677">
    <property type="term" value="F:DNA binding"/>
    <property type="evidence" value="ECO:0007669"/>
    <property type="project" value="UniProtKB-KW"/>
</dbReference>
<dbReference type="InterPro" id="IPR000847">
    <property type="entry name" value="LysR_HTH_N"/>
</dbReference>
<comment type="caution">
    <text evidence="7">The sequence shown here is derived from an EMBL/GenBank/DDBJ whole genome shotgun (WGS) entry which is preliminary data.</text>
</comment>
<feature type="transmembrane region" description="Helical" evidence="5">
    <location>
        <begin position="228"/>
        <end position="249"/>
    </location>
</feature>
<organism evidence="7 8">
    <name type="scientific">Rhizobium meliloti</name>
    <name type="common">Ensifer meliloti</name>
    <name type="synonym">Sinorhizobium meliloti</name>
    <dbReference type="NCBI Taxonomy" id="382"/>
    <lineage>
        <taxon>Bacteria</taxon>
        <taxon>Pseudomonadati</taxon>
        <taxon>Pseudomonadota</taxon>
        <taxon>Alphaproteobacteria</taxon>
        <taxon>Hyphomicrobiales</taxon>
        <taxon>Rhizobiaceae</taxon>
        <taxon>Sinorhizobium/Ensifer group</taxon>
        <taxon>Sinorhizobium</taxon>
    </lineage>
</organism>
<proteinExistence type="inferred from homology"/>
<dbReference type="GO" id="GO:0032993">
    <property type="term" value="C:protein-DNA complex"/>
    <property type="evidence" value="ECO:0007669"/>
    <property type="project" value="TreeGrafter"/>
</dbReference>